<proteinExistence type="predicted"/>
<name>A0A2V1DYZ0_9PLEO</name>
<evidence type="ECO:0008006" key="4">
    <source>
        <dbReference type="Google" id="ProtNLM"/>
    </source>
</evidence>
<feature type="chain" id="PRO_5015965609" description="EthD domain-containing protein" evidence="1">
    <location>
        <begin position="18"/>
        <end position="136"/>
    </location>
</feature>
<reference evidence="2 3" key="1">
    <citation type="journal article" date="2018" name="Sci. Rep.">
        <title>Comparative genomics provides insights into the lifestyle and reveals functional heterogeneity of dark septate endophytic fungi.</title>
        <authorList>
            <person name="Knapp D.G."/>
            <person name="Nemeth J.B."/>
            <person name="Barry K."/>
            <person name="Hainaut M."/>
            <person name="Henrissat B."/>
            <person name="Johnson J."/>
            <person name="Kuo A."/>
            <person name="Lim J.H.P."/>
            <person name="Lipzen A."/>
            <person name="Nolan M."/>
            <person name="Ohm R.A."/>
            <person name="Tamas L."/>
            <person name="Grigoriev I.V."/>
            <person name="Spatafora J.W."/>
            <person name="Nagy L.G."/>
            <person name="Kovacs G.M."/>
        </authorList>
    </citation>
    <scope>NUCLEOTIDE SEQUENCE [LARGE SCALE GENOMIC DNA]</scope>
    <source>
        <strain evidence="2 3">DSE2036</strain>
    </source>
</reference>
<organism evidence="2 3">
    <name type="scientific">Periconia macrospinosa</name>
    <dbReference type="NCBI Taxonomy" id="97972"/>
    <lineage>
        <taxon>Eukaryota</taxon>
        <taxon>Fungi</taxon>
        <taxon>Dikarya</taxon>
        <taxon>Ascomycota</taxon>
        <taxon>Pezizomycotina</taxon>
        <taxon>Dothideomycetes</taxon>
        <taxon>Pleosporomycetidae</taxon>
        <taxon>Pleosporales</taxon>
        <taxon>Massarineae</taxon>
        <taxon>Periconiaceae</taxon>
        <taxon>Periconia</taxon>
    </lineage>
</organism>
<evidence type="ECO:0000313" key="2">
    <source>
        <dbReference type="EMBL" id="PVI03573.1"/>
    </source>
</evidence>
<evidence type="ECO:0000313" key="3">
    <source>
        <dbReference type="Proteomes" id="UP000244855"/>
    </source>
</evidence>
<gene>
    <name evidence="2" type="ORF">DM02DRAFT_612193</name>
</gene>
<sequence>MFFRFLALGAIVTSSLATPTVRLSFASFHPTTNEPLQFNMTYYLESHIPLVESLWGPQGAASWDIVEFQNPDPFTGESPPYLFQSTVNWNASQDKIIKAVLDNVPVTGPDVDRFSNIQPIIWYGNITAGGIVTLKN</sequence>
<dbReference type="Proteomes" id="UP000244855">
    <property type="component" value="Unassembled WGS sequence"/>
</dbReference>
<accession>A0A2V1DYZ0</accession>
<protein>
    <recommendedName>
        <fullName evidence="4">EthD domain-containing protein</fullName>
    </recommendedName>
</protein>
<dbReference type="OrthoDB" id="4892971at2759"/>
<dbReference type="AlphaFoldDB" id="A0A2V1DYZ0"/>
<dbReference type="EMBL" id="KZ805330">
    <property type="protein sequence ID" value="PVI03573.1"/>
    <property type="molecule type" value="Genomic_DNA"/>
</dbReference>
<keyword evidence="1" id="KW-0732">Signal</keyword>
<evidence type="ECO:0000256" key="1">
    <source>
        <dbReference type="SAM" id="SignalP"/>
    </source>
</evidence>
<dbReference type="Gene3D" id="3.30.70.100">
    <property type="match status" value="1"/>
</dbReference>
<feature type="signal peptide" evidence="1">
    <location>
        <begin position="1"/>
        <end position="17"/>
    </location>
</feature>
<keyword evidence="3" id="KW-1185">Reference proteome</keyword>